<feature type="domain" description="Transcription elongation factor GreA/GreB C-terminal" evidence="10">
    <location>
        <begin position="85"/>
        <end position="156"/>
    </location>
</feature>
<evidence type="ECO:0000256" key="7">
    <source>
        <dbReference type="ARBA" id="ARBA00030776"/>
    </source>
</evidence>
<dbReference type="EMBL" id="MGKD01000027">
    <property type="protein sequence ID" value="OGN18872.1"/>
    <property type="molecule type" value="Genomic_DNA"/>
</dbReference>
<reference evidence="12 13" key="1">
    <citation type="journal article" date="2016" name="Nat. Commun.">
        <title>Thousands of microbial genomes shed light on interconnected biogeochemical processes in an aquifer system.</title>
        <authorList>
            <person name="Anantharaman K."/>
            <person name="Brown C.T."/>
            <person name="Hug L.A."/>
            <person name="Sharon I."/>
            <person name="Castelle C.J."/>
            <person name="Probst A.J."/>
            <person name="Thomas B.C."/>
            <person name="Singh A."/>
            <person name="Wilkins M.J."/>
            <person name="Karaoz U."/>
            <person name="Brodie E.L."/>
            <person name="Williams K.H."/>
            <person name="Hubbard S.S."/>
            <person name="Banfield J.F."/>
        </authorList>
    </citation>
    <scope>NUCLEOTIDE SEQUENCE [LARGE SCALE GENOMIC DNA]</scope>
</reference>
<dbReference type="STRING" id="1802689.A3F25_00070"/>
<dbReference type="InterPro" id="IPR018151">
    <property type="entry name" value="TF_GreA/GreB_CS"/>
</dbReference>
<evidence type="ECO:0000256" key="8">
    <source>
        <dbReference type="HAMAP-Rule" id="MF_00105"/>
    </source>
</evidence>
<evidence type="ECO:0000313" key="13">
    <source>
        <dbReference type="Proteomes" id="UP000177478"/>
    </source>
</evidence>
<dbReference type="NCBIfam" id="NF001263">
    <property type="entry name" value="PRK00226.1-4"/>
    <property type="match status" value="1"/>
</dbReference>
<evidence type="ECO:0000256" key="3">
    <source>
        <dbReference type="ARBA" id="ARBA00023015"/>
    </source>
</evidence>
<evidence type="ECO:0000256" key="2">
    <source>
        <dbReference type="ARBA" id="ARBA00013729"/>
    </source>
</evidence>
<evidence type="ECO:0000256" key="4">
    <source>
        <dbReference type="ARBA" id="ARBA00023125"/>
    </source>
</evidence>
<evidence type="ECO:0000256" key="9">
    <source>
        <dbReference type="RuleBase" id="RU000556"/>
    </source>
</evidence>
<protein>
    <recommendedName>
        <fullName evidence="2 8">Transcription elongation factor GreA</fullName>
    </recommendedName>
    <alternativeName>
        <fullName evidence="7 8">Transcript cleavage factor GreA</fullName>
    </alternativeName>
</protein>
<dbReference type="NCBIfam" id="TIGR01462">
    <property type="entry name" value="greA"/>
    <property type="match status" value="1"/>
</dbReference>
<dbReference type="GO" id="GO:0032784">
    <property type="term" value="P:regulation of DNA-templated transcription elongation"/>
    <property type="evidence" value="ECO:0007669"/>
    <property type="project" value="UniProtKB-UniRule"/>
</dbReference>
<comment type="similarity">
    <text evidence="1 8 9">Belongs to the GreA/GreB family.</text>
</comment>
<dbReference type="FunFam" id="1.10.287.180:FF:000001">
    <property type="entry name" value="Transcription elongation factor GreA"/>
    <property type="match status" value="1"/>
</dbReference>
<gene>
    <name evidence="8" type="primary">greA</name>
    <name evidence="12" type="ORF">A3F25_00070</name>
</gene>
<dbReference type="Proteomes" id="UP000177478">
    <property type="component" value="Unassembled WGS sequence"/>
</dbReference>
<dbReference type="SUPFAM" id="SSF46557">
    <property type="entry name" value="GreA transcript cleavage protein, N-terminal domain"/>
    <property type="match status" value="1"/>
</dbReference>
<dbReference type="PANTHER" id="PTHR30437:SF4">
    <property type="entry name" value="TRANSCRIPTION ELONGATION FACTOR GREA"/>
    <property type="match status" value="1"/>
</dbReference>
<dbReference type="Gene3D" id="3.10.50.30">
    <property type="entry name" value="Transcription elongation factor, GreA/GreB, C-terminal domain"/>
    <property type="match status" value="1"/>
</dbReference>
<dbReference type="PROSITE" id="PS00829">
    <property type="entry name" value="GREAB_1"/>
    <property type="match status" value="1"/>
</dbReference>
<dbReference type="Pfam" id="PF01272">
    <property type="entry name" value="GreA_GreB"/>
    <property type="match status" value="1"/>
</dbReference>
<evidence type="ECO:0000259" key="11">
    <source>
        <dbReference type="Pfam" id="PF03449"/>
    </source>
</evidence>
<organism evidence="12 13">
    <name type="scientific">Candidatus Yanofskybacteria bacterium RIFCSPHIGHO2_12_FULL_45_19b</name>
    <dbReference type="NCBI Taxonomy" id="1802689"/>
    <lineage>
        <taxon>Bacteria</taxon>
        <taxon>Candidatus Yanofskyibacteriota</taxon>
    </lineage>
</organism>
<sequence length="156" mass="17284">MPQLLKVQYFTPEGLEKLKAELQERTEVIRQRIAARIGEARDLGDLSENAEYVEAKEDQGFNESRIEELNNIIKNAVMADPQHHQGQVNVGSTIKVKSDKGEFKFTVVGASESDPVNGFISNESPLGQAFLGAKKGETVEAKVPKGVIEYKILEIE</sequence>
<comment type="caution">
    <text evidence="12">The sequence shown here is derived from an EMBL/GenBank/DDBJ whole genome shotgun (WGS) entry which is preliminary data.</text>
</comment>
<dbReference type="GO" id="GO:0003677">
    <property type="term" value="F:DNA binding"/>
    <property type="evidence" value="ECO:0007669"/>
    <property type="project" value="UniProtKB-UniRule"/>
</dbReference>
<feature type="domain" description="Transcription elongation factor GreA/GreB N-terminal" evidence="11">
    <location>
        <begin position="9"/>
        <end position="77"/>
    </location>
</feature>
<keyword evidence="4 8" id="KW-0238">DNA-binding</keyword>
<dbReference type="GO" id="GO:0070063">
    <property type="term" value="F:RNA polymerase binding"/>
    <property type="evidence" value="ECO:0007669"/>
    <property type="project" value="InterPro"/>
</dbReference>
<dbReference type="PIRSF" id="PIRSF006092">
    <property type="entry name" value="GreA_GreB"/>
    <property type="match status" value="1"/>
</dbReference>
<evidence type="ECO:0000313" key="12">
    <source>
        <dbReference type="EMBL" id="OGN18872.1"/>
    </source>
</evidence>
<accession>A0A1F8G0I5</accession>
<dbReference type="PANTHER" id="PTHR30437">
    <property type="entry name" value="TRANSCRIPTION ELONGATION FACTOR GREA"/>
    <property type="match status" value="1"/>
</dbReference>
<dbReference type="AlphaFoldDB" id="A0A1F8G0I5"/>
<evidence type="ECO:0000256" key="5">
    <source>
        <dbReference type="ARBA" id="ARBA00023163"/>
    </source>
</evidence>
<dbReference type="GO" id="GO:0006354">
    <property type="term" value="P:DNA-templated transcription elongation"/>
    <property type="evidence" value="ECO:0007669"/>
    <property type="project" value="TreeGrafter"/>
</dbReference>
<evidence type="ECO:0000256" key="6">
    <source>
        <dbReference type="ARBA" id="ARBA00024916"/>
    </source>
</evidence>
<comment type="function">
    <text evidence="6 8 9">Necessary for efficient RNA polymerase transcription elongation past template-encoded arresting sites. The arresting sites in DNA have the property of trapping a certain fraction of elongating RNA polymerases that pass through, resulting in locked ternary complexes. Cleavage of the nascent transcript by cleavage factors such as GreA or GreB allows the resumption of elongation from the new 3'terminus. GreA releases sequences of 2 to 3 nucleotides.</text>
</comment>
<dbReference type="InterPro" id="IPR036805">
    <property type="entry name" value="Tscrpt_elong_fac_GreA/B_N_sf"/>
</dbReference>
<proteinExistence type="inferred from homology"/>
<dbReference type="InterPro" id="IPR023459">
    <property type="entry name" value="Tscrpt_elong_fac_GreA/B_fam"/>
</dbReference>
<keyword evidence="5 8" id="KW-0804">Transcription</keyword>
<dbReference type="InterPro" id="IPR028624">
    <property type="entry name" value="Tscrpt_elong_fac_GreA/B"/>
</dbReference>
<dbReference type="InterPro" id="IPR036953">
    <property type="entry name" value="GreA/GreB_C_sf"/>
</dbReference>
<evidence type="ECO:0000256" key="1">
    <source>
        <dbReference type="ARBA" id="ARBA00008213"/>
    </source>
</evidence>
<dbReference type="Gene3D" id="1.10.287.180">
    <property type="entry name" value="Transcription elongation factor, GreA/GreB, N-terminal domain"/>
    <property type="match status" value="1"/>
</dbReference>
<dbReference type="Pfam" id="PF03449">
    <property type="entry name" value="GreA_GreB_N"/>
    <property type="match status" value="1"/>
</dbReference>
<dbReference type="InterPro" id="IPR006359">
    <property type="entry name" value="Tscrpt_elong_fac_GreA"/>
</dbReference>
<dbReference type="HAMAP" id="MF_00105">
    <property type="entry name" value="GreA_GreB"/>
    <property type="match status" value="1"/>
</dbReference>
<keyword evidence="3 8" id="KW-0805">Transcription regulation</keyword>
<name>A0A1F8G0I5_9BACT</name>
<dbReference type="SUPFAM" id="SSF54534">
    <property type="entry name" value="FKBP-like"/>
    <property type="match status" value="1"/>
</dbReference>
<dbReference type="InterPro" id="IPR001437">
    <property type="entry name" value="Tscrpt_elong_fac_GreA/B_C"/>
</dbReference>
<evidence type="ECO:0000259" key="10">
    <source>
        <dbReference type="Pfam" id="PF01272"/>
    </source>
</evidence>
<dbReference type="InterPro" id="IPR022691">
    <property type="entry name" value="Tscrpt_elong_fac_GreA/B_N"/>
</dbReference>